<dbReference type="SUPFAM" id="SSF48173">
    <property type="entry name" value="Cryptochrome/photolyase FAD-binding domain"/>
    <property type="match status" value="1"/>
</dbReference>
<name>A0AAN0M9T0_9RHOB</name>
<keyword evidence="6" id="KW-1185">Reference proteome</keyword>
<dbReference type="PANTHER" id="PTHR11455:SF18">
    <property type="entry name" value="SI:CH1073-390K14.1"/>
    <property type="match status" value="1"/>
</dbReference>
<keyword evidence="2 3" id="KW-0274">FAD</keyword>
<dbReference type="GO" id="GO:0043153">
    <property type="term" value="P:entrainment of circadian clock by photoperiod"/>
    <property type="evidence" value="ECO:0007669"/>
    <property type="project" value="TreeGrafter"/>
</dbReference>
<reference evidence="5 6" key="1">
    <citation type="submission" date="2024-04" db="EMBL/GenBank/DDBJ databases">
        <title>Phylogenomic analyses of a clade within the roseobacter group suggest taxonomic reassignments of species of the genera Aestuariivita, Citreicella, Loktanella, Nautella, Pelagibaca, Ruegeria, Thalassobius, Thiobacimonas and Tropicibacter, and the proposal o.</title>
        <authorList>
            <person name="Jeon C.O."/>
        </authorList>
    </citation>
    <scope>NUCLEOTIDE SEQUENCE [LARGE SCALE GENOMIC DNA]</scope>
    <source>
        <strain evidence="5 6">G8-12</strain>
    </source>
</reference>
<evidence type="ECO:0000256" key="3">
    <source>
        <dbReference type="PIRSR" id="PIRSR602081-1"/>
    </source>
</evidence>
<evidence type="ECO:0000256" key="2">
    <source>
        <dbReference type="ARBA" id="ARBA00022827"/>
    </source>
</evidence>
<accession>A0AAN0M9T0</accession>
<evidence type="ECO:0000259" key="4">
    <source>
        <dbReference type="Pfam" id="PF03441"/>
    </source>
</evidence>
<feature type="binding site" evidence="3">
    <location>
        <begin position="173"/>
        <end position="175"/>
    </location>
    <ligand>
        <name>FAD</name>
        <dbReference type="ChEBI" id="CHEBI:57692"/>
    </ligand>
</feature>
<dbReference type="Pfam" id="PF03441">
    <property type="entry name" value="FAD_binding_7"/>
    <property type="match status" value="1"/>
</dbReference>
<evidence type="ECO:0000256" key="1">
    <source>
        <dbReference type="ARBA" id="ARBA00022630"/>
    </source>
</evidence>
<feature type="domain" description="Cryptochrome/DNA photolyase FAD-binding" evidence="4">
    <location>
        <begin position="69"/>
        <end position="194"/>
    </location>
</feature>
<dbReference type="InterPro" id="IPR005101">
    <property type="entry name" value="Cryptochr/Photolyase_FAD-bd"/>
</dbReference>
<dbReference type="AlphaFoldDB" id="A0AAN0M9T0"/>
<dbReference type="InterPro" id="IPR002081">
    <property type="entry name" value="Cryptochrome/DNA_photolyase_1"/>
</dbReference>
<evidence type="ECO:0000313" key="5">
    <source>
        <dbReference type="EMBL" id="WZU64166.1"/>
    </source>
</evidence>
<gene>
    <name evidence="5" type="ORF">AABB28_02315</name>
</gene>
<dbReference type="GO" id="GO:0003677">
    <property type="term" value="F:DNA binding"/>
    <property type="evidence" value="ECO:0007669"/>
    <property type="project" value="TreeGrafter"/>
</dbReference>
<feature type="binding site" evidence="3">
    <location>
        <position position="24"/>
    </location>
    <ligand>
        <name>FAD</name>
        <dbReference type="ChEBI" id="CHEBI:57692"/>
    </ligand>
</feature>
<organism evidence="5 6">
    <name type="scientific">Yoonia algicola</name>
    <dbReference type="NCBI Taxonomy" id="3137368"/>
    <lineage>
        <taxon>Bacteria</taxon>
        <taxon>Pseudomonadati</taxon>
        <taxon>Pseudomonadota</taxon>
        <taxon>Alphaproteobacteria</taxon>
        <taxon>Rhodobacterales</taxon>
        <taxon>Paracoccaceae</taxon>
        <taxon>Yoonia</taxon>
    </lineage>
</organism>
<protein>
    <submittedName>
        <fullName evidence="5">FAD-binding domain-containing protein</fullName>
    </submittedName>
</protein>
<dbReference type="GO" id="GO:0032922">
    <property type="term" value="P:circadian regulation of gene expression"/>
    <property type="evidence" value="ECO:0007669"/>
    <property type="project" value="TreeGrafter"/>
</dbReference>
<evidence type="ECO:0000313" key="6">
    <source>
        <dbReference type="Proteomes" id="UP001451782"/>
    </source>
</evidence>
<keyword evidence="1 3" id="KW-0285">Flavoprotein</keyword>
<sequence>MFEPTYPAALARLNAFAPKAGRDYASKRNYDDTAHVSALSPYIRHRIITEEDVLKTVLARHSAAAAEKFIQEVYWRTYWKGWLELRPAVSEMYRADLNAALNRIQTESGLRQDWEAACKGETGIECFDHWARQLADTGYLHNHARMWFASIWIFTLRLPWALGADFFMRHLLDGDPASNTLSWRWVGGLQTVGKTYLARPDNIEKYTEGRFVPKGLATFAAPLEGPPAPARGAVPVSDTIDPALRTGLLITEDDLSPGWLAQQISPSAVAMVQTTAQRSPLAVSDRVTEFVVDAQKDAAARYADRLGQITQVTPEAVAEWADAHDIAQIVTSYIPTGPTRDALKDIRLCQVIRPYDRAAWPHATHGFFRFKDKIPALLGDIKGLRLA</sequence>
<dbReference type="RefSeq" id="WP_342070533.1">
    <property type="nucleotide sequence ID" value="NZ_CP151762.1"/>
</dbReference>
<proteinExistence type="predicted"/>
<dbReference type="KEGG" id="yag:AABB28_02315"/>
<dbReference type="Proteomes" id="UP001451782">
    <property type="component" value="Chromosome"/>
</dbReference>
<dbReference type="PANTHER" id="PTHR11455">
    <property type="entry name" value="CRYPTOCHROME"/>
    <property type="match status" value="1"/>
</dbReference>
<dbReference type="Gene3D" id="1.25.40.80">
    <property type="match status" value="1"/>
</dbReference>
<dbReference type="InterPro" id="IPR036134">
    <property type="entry name" value="Crypto/Photolyase_FAD-like_sf"/>
</dbReference>
<dbReference type="GO" id="GO:0003904">
    <property type="term" value="F:deoxyribodipyrimidine photo-lyase activity"/>
    <property type="evidence" value="ECO:0007669"/>
    <property type="project" value="TreeGrafter"/>
</dbReference>
<dbReference type="GO" id="GO:0071949">
    <property type="term" value="F:FAD binding"/>
    <property type="evidence" value="ECO:0007669"/>
    <property type="project" value="TreeGrafter"/>
</dbReference>
<feature type="binding site" evidence="3">
    <location>
        <position position="69"/>
    </location>
    <ligand>
        <name>FAD</name>
        <dbReference type="ChEBI" id="CHEBI:57692"/>
    </ligand>
</feature>
<dbReference type="Gene3D" id="1.10.579.10">
    <property type="entry name" value="DNA Cyclobutane Dipyrimidine Photolyase, subunit A, domain 3"/>
    <property type="match status" value="1"/>
</dbReference>
<dbReference type="GO" id="GO:0005737">
    <property type="term" value="C:cytoplasm"/>
    <property type="evidence" value="ECO:0007669"/>
    <property type="project" value="TreeGrafter"/>
</dbReference>
<comment type="cofactor">
    <cofactor evidence="3">
        <name>FAD</name>
        <dbReference type="ChEBI" id="CHEBI:57692"/>
    </cofactor>
    <text evidence="3">Binds 1 FAD per subunit.</text>
</comment>
<dbReference type="EMBL" id="CP151762">
    <property type="protein sequence ID" value="WZU64166.1"/>
    <property type="molecule type" value="Genomic_DNA"/>
</dbReference>